<evidence type="ECO:0000313" key="3">
    <source>
        <dbReference type="Proteomes" id="UP000481861"/>
    </source>
</evidence>
<keyword evidence="3" id="KW-1185">Reference proteome</keyword>
<keyword evidence="1" id="KW-0472">Membrane</keyword>
<feature type="transmembrane region" description="Helical" evidence="1">
    <location>
        <begin position="58"/>
        <end position="75"/>
    </location>
</feature>
<name>A0A7C8IPC7_9PLEO</name>
<evidence type="ECO:0000313" key="2">
    <source>
        <dbReference type="EMBL" id="KAF2877127.1"/>
    </source>
</evidence>
<protein>
    <submittedName>
        <fullName evidence="2">Uncharacterized protein</fullName>
    </submittedName>
</protein>
<dbReference type="EMBL" id="JAADJZ010000002">
    <property type="protein sequence ID" value="KAF2877127.1"/>
    <property type="molecule type" value="Genomic_DNA"/>
</dbReference>
<accession>A0A7C8IPC7</accession>
<feature type="transmembrane region" description="Helical" evidence="1">
    <location>
        <begin position="134"/>
        <end position="156"/>
    </location>
</feature>
<sequence>MFQHYKAPRLRTPTANTPPRPAVHIAAVKNLTYARTMAEFDCKFEYHFQDSPFNPKSIGLSILIVILTVITEVTARSFPFSGEDHNHHATADVEAPATTTTVVASAQQQQRGRRRILDGGRDYVPSAHARKIRLTYTTLLMLPLCIAFAFRVMGMYELKVRPECLEYLSSNIYPSWPLFAIFSVLPFACASTAWLGALVDIILAQSNRSLPRSHKEHTLFWPPLLPVLLPVLTVARLGGCARRNSGKSGVAQRIELRAEEGRGVGAYGTAQDYRQHDAVVLDSPPAYEIVVGSTGVPVEGKAETSTK</sequence>
<evidence type="ECO:0000256" key="1">
    <source>
        <dbReference type="SAM" id="Phobius"/>
    </source>
</evidence>
<feature type="transmembrane region" description="Helical" evidence="1">
    <location>
        <begin position="176"/>
        <end position="199"/>
    </location>
</feature>
<dbReference type="OrthoDB" id="3800531at2759"/>
<comment type="caution">
    <text evidence="2">The sequence shown here is derived from an EMBL/GenBank/DDBJ whole genome shotgun (WGS) entry which is preliminary data.</text>
</comment>
<feature type="transmembrane region" description="Helical" evidence="1">
    <location>
        <begin position="219"/>
        <end position="238"/>
    </location>
</feature>
<dbReference type="Proteomes" id="UP000481861">
    <property type="component" value="Unassembled WGS sequence"/>
</dbReference>
<gene>
    <name evidence="2" type="ORF">BDV95DRAFT_139134</name>
</gene>
<keyword evidence="1" id="KW-0812">Transmembrane</keyword>
<proteinExistence type="predicted"/>
<reference evidence="2 3" key="1">
    <citation type="submission" date="2020-01" db="EMBL/GenBank/DDBJ databases">
        <authorList>
            <consortium name="DOE Joint Genome Institute"/>
            <person name="Haridas S."/>
            <person name="Albert R."/>
            <person name="Binder M."/>
            <person name="Bloem J."/>
            <person name="Labutti K."/>
            <person name="Salamov A."/>
            <person name="Andreopoulos B."/>
            <person name="Baker S.E."/>
            <person name="Barry K."/>
            <person name="Bills G."/>
            <person name="Bluhm B.H."/>
            <person name="Cannon C."/>
            <person name="Castanera R."/>
            <person name="Culley D.E."/>
            <person name="Daum C."/>
            <person name="Ezra D."/>
            <person name="Gonzalez J.B."/>
            <person name="Henrissat B."/>
            <person name="Kuo A."/>
            <person name="Liang C."/>
            <person name="Lipzen A."/>
            <person name="Lutzoni F."/>
            <person name="Magnuson J."/>
            <person name="Mondo S."/>
            <person name="Nolan M."/>
            <person name="Ohm R."/>
            <person name="Pangilinan J."/>
            <person name="Park H.-J.H."/>
            <person name="Ramirez L."/>
            <person name="Alfaro M."/>
            <person name="Sun H."/>
            <person name="Tritt A."/>
            <person name="Yoshinaga Y."/>
            <person name="Zwiers L.-H.L."/>
            <person name="Turgeon B.G."/>
            <person name="Goodwin S.B."/>
            <person name="Spatafora J.W."/>
            <person name="Crous P.W."/>
            <person name="Grigoriev I.V."/>
        </authorList>
    </citation>
    <scope>NUCLEOTIDE SEQUENCE [LARGE SCALE GENOMIC DNA]</scope>
    <source>
        <strain evidence="2 3">CBS 611.86</strain>
    </source>
</reference>
<keyword evidence="1" id="KW-1133">Transmembrane helix</keyword>
<dbReference type="AlphaFoldDB" id="A0A7C8IPC7"/>
<organism evidence="2 3">
    <name type="scientific">Massariosphaeria phaeospora</name>
    <dbReference type="NCBI Taxonomy" id="100035"/>
    <lineage>
        <taxon>Eukaryota</taxon>
        <taxon>Fungi</taxon>
        <taxon>Dikarya</taxon>
        <taxon>Ascomycota</taxon>
        <taxon>Pezizomycotina</taxon>
        <taxon>Dothideomycetes</taxon>
        <taxon>Pleosporomycetidae</taxon>
        <taxon>Pleosporales</taxon>
        <taxon>Pleosporales incertae sedis</taxon>
        <taxon>Massariosphaeria</taxon>
    </lineage>
</organism>